<dbReference type="InterPro" id="IPR011251">
    <property type="entry name" value="Luciferase-like_dom"/>
</dbReference>
<organism evidence="6 7">
    <name type="scientific">Nostoc punctiforme FACHB-252</name>
    <dbReference type="NCBI Taxonomy" id="1357509"/>
    <lineage>
        <taxon>Bacteria</taxon>
        <taxon>Bacillati</taxon>
        <taxon>Cyanobacteriota</taxon>
        <taxon>Cyanophyceae</taxon>
        <taxon>Nostocales</taxon>
        <taxon>Nostocaceae</taxon>
        <taxon>Nostoc</taxon>
    </lineage>
</organism>
<evidence type="ECO:0000256" key="4">
    <source>
        <dbReference type="ARBA" id="ARBA00023033"/>
    </source>
</evidence>
<dbReference type="Gene3D" id="3.20.20.30">
    <property type="entry name" value="Luciferase-like domain"/>
    <property type="match status" value="1"/>
</dbReference>
<evidence type="ECO:0000256" key="1">
    <source>
        <dbReference type="ARBA" id="ARBA00022630"/>
    </source>
</evidence>
<comment type="caution">
    <text evidence="6">The sequence shown here is derived from an EMBL/GenBank/DDBJ whole genome shotgun (WGS) entry which is preliminary data.</text>
</comment>
<dbReference type="PANTHER" id="PTHR42847">
    <property type="entry name" value="ALKANESULFONATE MONOOXYGENASE"/>
    <property type="match status" value="1"/>
</dbReference>
<accession>A0ABR8H7F2</accession>
<dbReference type="InterPro" id="IPR050172">
    <property type="entry name" value="SsuD_RutA_monooxygenase"/>
</dbReference>
<keyword evidence="4" id="KW-0503">Monooxygenase</keyword>
<dbReference type="InterPro" id="IPR036661">
    <property type="entry name" value="Luciferase-like_sf"/>
</dbReference>
<evidence type="ECO:0000313" key="7">
    <source>
        <dbReference type="Proteomes" id="UP000606396"/>
    </source>
</evidence>
<name>A0ABR8H7F2_NOSPU</name>
<dbReference type="Proteomes" id="UP000606396">
    <property type="component" value="Unassembled WGS sequence"/>
</dbReference>
<keyword evidence="2" id="KW-0288">FMN</keyword>
<reference evidence="6 7" key="1">
    <citation type="journal article" date="2020" name="ISME J.">
        <title>Comparative genomics reveals insights into cyanobacterial evolution and habitat adaptation.</title>
        <authorList>
            <person name="Chen M.Y."/>
            <person name="Teng W.K."/>
            <person name="Zhao L."/>
            <person name="Hu C.X."/>
            <person name="Zhou Y.K."/>
            <person name="Han B.P."/>
            <person name="Song L.R."/>
            <person name="Shu W.S."/>
        </authorList>
    </citation>
    <scope>NUCLEOTIDE SEQUENCE [LARGE SCALE GENOMIC DNA]</scope>
    <source>
        <strain evidence="6 7">FACHB-252</strain>
    </source>
</reference>
<protein>
    <submittedName>
        <fullName evidence="6">LLM class flavin-dependent oxidoreductase</fullName>
    </submittedName>
</protein>
<evidence type="ECO:0000256" key="2">
    <source>
        <dbReference type="ARBA" id="ARBA00022643"/>
    </source>
</evidence>
<keyword evidence="7" id="KW-1185">Reference proteome</keyword>
<sequence length="397" mass="43951">MSVIDTTAVRTEIKTIASPADYPDSPLSQALKQPVLLGLFLPIHHGGWSSSYLPRTTDWSFDYNAKLTQKAEELGFDLVFGYSTWQPKGGQGPTRTEAGLDAFIATASLVGMTSRILLISTIHVLYGPWHPIHLAKFGATLDHISQGRWGINVVTGHRAYEHELFGWSQIEHDRRYEMADEFVTVLKRLWSETENFSYQSQKSSWQFKDAYISPRPLYGRPILVNATGSDAGIDFAGRHSDIVFITSPAGGDIDSALSSLPAHTERVKQSAIAQGRQVRTLLNPLIVLRETEKEAEEYAQAIVDQADYESIAGRSLVSSDAHAWRGHKKGNLRHSVGSAIGGNVQLIGSPEQITEQLLQLHQAGVDGFQIAFYDFEPDLDLFGKRVLPLLKQAGLRI</sequence>
<proteinExistence type="predicted"/>
<dbReference type="EMBL" id="JACJTC010000005">
    <property type="protein sequence ID" value="MBD2611317.1"/>
    <property type="molecule type" value="Genomic_DNA"/>
</dbReference>
<dbReference type="CDD" id="cd01094">
    <property type="entry name" value="Alkanesulfonate_monoxygenase"/>
    <property type="match status" value="1"/>
</dbReference>
<keyword evidence="1" id="KW-0285">Flavoprotein</keyword>
<keyword evidence="3" id="KW-0560">Oxidoreductase</keyword>
<dbReference type="SUPFAM" id="SSF51679">
    <property type="entry name" value="Bacterial luciferase-like"/>
    <property type="match status" value="1"/>
</dbReference>
<gene>
    <name evidence="6" type="ORF">H6G94_08545</name>
</gene>
<feature type="domain" description="Luciferase-like" evidence="5">
    <location>
        <begin position="37"/>
        <end position="366"/>
    </location>
</feature>
<evidence type="ECO:0000313" key="6">
    <source>
        <dbReference type="EMBL" id="MBD2611317.1"/>
    </source>
</evidence>
<evidence type="ECO:0000259" key="5">
    <source>
        <dbReference type="Pfam" id="PF00296"/>
    </source>
</evidence>
<evidence type="ECO:0000256" key="3">
    <source>
        <dbReference type="ARBA" id="ARBA00023002"/>
    </source>
</evidence>
<dbReference type="RefSeq" id="WP_190949074.1">
    <property type="nucleotide sequence ID" value="NZ_JACJTC010000005.1"/>
</dbReference>
<dbReference type="PANTHER" id="PTHR42847:SF4">
    <property type="entry name" value="ALKANESULFONATE MONOOXYGENASE-RELATED"/>
    <property type="match status" value="1"/>
</dbReference>
<dbReference type="Pfam" id="PF00296">
    <property type="entry name" value="Bac_luciferase"/>
    <property type="match status" value="1"/>
</dbReference>